<feature type="region of interest" description="Disordered" evidence="1">
    <location>
        <begin position="109"/>
        <end position="129"/>
    </location>
</feature>
<organism evidence="2 3">
    <name type="scientific">Westerdykella ornata</name>
    <dbReference type="NCBI Taxonomy" id="318751"/>
    <lineage>
        <taxon>Eukaryota</taxon>
        <taxon>Fungi</taxon>
        <taxon>Dikarya</taxon>
        <taxon>Ascomycota</taxon>
        <taxon>Pezizomycotina</taxon>
        <taxon>Dothideomycetes</taxon>
        <taxon>Pleosporomycetidae</taxon>
        <taxon>Pleosporales</taxon>
        <taxon>Sporormiaceae</taxon>
        <taxon>Westerdykella</taxon>
    </lineage>
</organism>
<dbReference type="RefSeq" id="XP_033654729.1">
    <property type="nucleotide sequence ID" value="XM_033794617.1"/>
</dbReference>
<accession>A0A6A6JKL1</accession>
<protein>
    <submittedName>
        <fullName evidence="2">Uncharacterized protein</fullName>
    </submittedName>
</protein>
<keyword evidence="3" id="KW-1185">Reference proteome</keyword>
<evidence type="ECO:0000313" key="3">
    <source>
        <dbReference type="Proteomes" id="UP000800097"/>
    </source>
</evidence>
<dbReference type="Proteomes" id="UP000800097">
    <property type="component" value="Unassembled WGS sequence"/>
</dbReference>
<evidence type="ECO:0000256" key="1">
    <source>
        <dbReference type="SAM" id="MobiDB-lite"/>
    </source>
</evidence>
<dbReference type="GeneID" id="54547792"/>
<name>A0A6A6JKL1_WESOR</name>
<dbReference type="EMBL" id="ML986491">
    <property type="protein sequence ID" value="KAF2277190.1"/>
    <property type="molecule type" value="Genomic_DNA"/>
</dbReference>
<sequence>METAQCTGVLCMKCWGPDVVWENRGGIDNYQPRHDIQSQSRSQSTAANIDRHQSIWNCLAPAPVSTQVPTSSSLLIIENSSNFTSISLISLFLHQAICSRTLREGRTVGRQPRLKIPRSRPASPLQGGGATGGELKLVISDDLSQVPCRGPFGTTVRSELLLIGSLL</sequence>
<proteinExistence type="predicted"/>
<dbReference type="AlphaFoldDB" id="A0A6A6JKL1"/>
<evidence type="ECO:0000313" key="2">
    <source>
        <dbReference type="EMBL" id="KAF2277190.1"/>
    </source>
</evidence>
<gene>
    <name evidence="2" type="ORF">EI97DRAFT_312590</name>
</gene>
<reference evidence="2" key="1">
    <citation type="journal article" date="2020" name="Stud. Mycol.">
        <title>101 Dothideomycetes genomes: a test case for predicting lifestyles and emergence of pathogens.</title>
        <authorList>
            <person name="Haridas S."/>
            <person name="Albert R."/>
            <person name="Binder M."/>
            <person name="Bloem J."/>
            <person name="Labutti K."/>
            <person name="Salamov A."/>
            <person name="Andreopoulos B."/>
            <person name="Baker S."/>
            <person name="Barry K."/>
            <person name="Bills G."/>
            <person name="Bluhm B."/>
            <person name="Cannon C."/>
            <person name="Castanera R."/>
            <person name="Culley D."/>
            <person name="Daum C."/>
            <person name="Ezra D."/>
            <person name="Gonzalez J."/>
            <person name="Henrissat B."/>
            <person name="Kuo A."/>
            <person name="Liang C."/>
            <person name="Lipzen A."/>
            <person name="Lutzoni F."/>
            <person name="Magnuson J."/>
            <person name="Mondo S."/>
            <person name="Nolan M."/>
            <person name="Ohm R."/>
            <person name="Pangilinan J."/>
            <person name="Park H.-J."/>
            <person name="Ramirez L."/>
            <person name="Alfaro M."/>
            <person name="Sun H."/>
            <person name="Tritt A."/>
            <person name="Yoshinaga Y."/>
            <person name="Zwiers L.-H."/>
            <person name="Turgeon B."/>
            <person name="Goodwin S."/>
            <person name="Spatafora J."/>
            <person name="Crous P."/>
            <person name="Grigoriev I."/>
        </authorList>
    </citation>
    <scope>NUCLEOTIDE SEQUENCE</scope>
    <source>
        <strain evidence="2">CBS 379.55</strain>
    </source>
</reference>